<reference evidence="7" key="1">
    <citation type="journal article" date="2014" name="Front. Microbiol.">
        <title>High frequency of phylogenetically diverse reductive dehalogenase-homologous genes in deep subseafloor sedimentary metagenomes.</title>
        <authorList>
            <person name="Kawai M."/>
            <person name="Futagami T."/>
            <person name="Toyoda A."/>
            <person name="Takaki Y."/>
            <person name="Nishi S."/>
            <person name="Hori S."/>
            <person name="Arai W."/>
            <person name="Tsubouchi T."/>
            <person name="Morono Y."/>
            <person name="Uchiyama I."/>
            <person name="Ito T."/>
            <person name="Fujiyama A."/>
            <person name="Inagaki F."/>
            <person name="Takami H."/>
        </authorList>
    </citation>
    <scope>NUCLEOTIDE SEQUENCE</scope>
    <source>
        <strain evidence="7">Expedition CK06-06</strain>
    </source>
</reference>
<dbReference type="EC" id="2.1.2.9" evidence="2"/>
<dbReference type="GO" id="GO:0005829">
    <property type="term" value="C:cytosol"/>
    <property type="evidence" value="ECO:0007669"/>
    <property type="project" value="TreeGrafter"/>
</dbReference>
<dbReference type="InterPro" id="IPR036477">
    <property type="entry name" value="Formyl_transf_N_sf"/>
</dbReference>
<evidence type="ECO:0000256" key="4">
    <source>
        <dbReference type="ARBA" id="ARBA00022917"/>
    </source>
</evidence>
<dbReference type="InterPro" id="IPR044135">
    <property type="entry name" value="Met-tRNA-FMT_C"/>
</dbReference>
<protein>
    <recommendedName>
        <fullName evidence="2">methionyl-tRNA formyltransferase</fullName>
        <ecNumber evidence="2">2.1.2.9</ecNumber>
    </recommendedName>
</protein>
<comment type="caution">
    <text evidence="7">The sequence shown here is derived from an EMBL/GenBank/DDBJ whole genome shotgun (WGS) entry which is preliminary data.</text>
</comment>
<keyword evidence="3" id="KW-0808">Transferase</keyword>
<dbReference type="SUPFAM" id="SSF50486">
    <property type="entry name" value="FMT C-terminal domain-like"/>
    <property type="match status" value="1"/>
</dbReference>
<dbReference type="InterPro" id="IPR041711">
    <property type="entry name" value="Met-tRNA-FMT_N"/>
</dbReference>
<dbReference type="InterPro" id="IPR002376">
    <property type="entry name" value="Formyl_transf_N"/>
</dbReference>
<dbReference type="SUPFAM" id="SSF53328">
    <property type="entry name" value="Formyltransferase"/>
    <property type="match status" value="1"/>
</dbReference>
<dbReference type="PANTHER" id="PTHR11138">
    <property type="entry name" value="METHIONYL-TRNA FORMYLTRANSFERASE"/>
    <property type="match status" value="1"/>
</dbReference>
<feature type="non-terminal residue" evidence="7">
    <location>
        <position position="1"/>
    </location>
</feature>
<feature type="domain" description="Formyl transferase C-terminal" evidence="6">
    <location>
        <begin position="136"/>
        <end position="237"/>
    </location>
</feature>
<sequence>PQIIEKIANCELDVIVVIAFGQKIGPELISLPPKAAINVHASLLPKYRGAAPINWAIINGGTQTGISIITLAEKMDAGQILAQSRTDIEADETAGRLHDRLAQLAAPLLLETLDKIANGTAVYTNQDHSKATLAPKLKKSDGFLDFTEPADTLERKIRGFWPWPGASTEYVSKKTGKSVRVTIGGAQVVKLPIQPLVEPGTVFQFLNVVCGKDALKITKIKPAGSPLMNFKAFVNGRHTKLGDMFVKIDK</sequence>
<proteinExistence type="inferred from homology"/>
<evidence type="ECO:0000256" key="2">
    <source>
        <dbReference type="ARBA" id="ARBA00012261"/>
    </source>
</evidence>
<dbReference type="InterPro" id="IPR005794">
    <property type="entry name" value="Fmt"/>
</dbReference>
<evidence type="ECO:0000259" key="6">
    <source>
        <dbReference type="Pfam" id="PF02911"/>
    </source>
</evidence>
<evidence type="ECO:0000256" key="1">
    <source>
        <dbReference type="ARBA" id="ARBA00010699"/>
    </source>
</evidence>
<gene>
    <name evidence="7" type="ORF">S12H4_14160</name>
</gene>
<dbReference type="InterPro" id="IPR005793">
    <property type="entry name" value="Formyl_trans_C"/>
</dbReference>
<evidence type="ECO:0000259" key="5">
    <source>
        <dbReference type="Pfam" id="PF00551"/>
    </source>
</evidence>
<dbReference type="Gene3D" id="3.40.50.12230">
    <property type="match status" value="1"/>
</dbReference>
<dbReference type="GO" id="GO:0004479">
    <property type="term" value="F:methionyl-tRNA formyltransferase activity"/>
    <property type="evidence" value="ECO:0007669"/>
    <property type="project" value="UniProtKB-EC"/>
</dbReference>
<comment type="similarity">
    <text evidence="1">Belongs to the Fmt family.</text>
</comment>
<keyword evidence="4" id="KW-0648">Protein biosynthesis</keyword>
<dbReference type="CDD" id="cd08704">
    <property type="entry name" value="Met_tRNA_FMT_C"/>
    <property type="match status" value="1"/>
</dbReference>
<name>X1RHB0_9ZZZZ</name>
<evidence type="ECO:0000256" key="3">
    <source>
        <dbReference type="ARBA" id="ARBA00022679"/>
    </source>
</evidence>
<dbReference type="EMBL" id="BARW01006743">
    <property type="protein sequence ID" value="GAI80142.1"/>
    <property type="molecule type" value="Genomic_DNA"/>
</dbReference>
<dbReference type="Pfam" id="PF02911">
    <property type="entry name" value="Formyl_trans_C"/>
    <property type="match status" value="1"/>
</dbReference>
<dbReference type="NCBIfam" id="TIGR00460">
    <property type="entry name" value="fmt"/>
    <property type="match status" value="1"/>
</dbReference>
<dbReference type="InterPro" id="IPR011034">
    <property type="entry name" value="Formyl_transferase-like_C_sf"/>
</dbReference>
<dbReference type="AlphaFoldDB" id="X1RHB0"/>
<evidence type="ECO:0000313" key="7">
    <source>
        <dbReference type="EMBL" id="GAI80142.1"/>
    </source>
</evidence>
<accession>X1RHB0</accession>
<feature type="domain" description="Formyl transferase N-terminal" evidence="5">
    <location>
        <begin position="2"/>
        <end position="112"/>
    </location>
</feature>
<dbReference type="PANTHER" id="PTHR11138:SF5">
    <property type="entry name" value="METHIONYL-TRNA FORMYLTRANSFERASE, MITOCHONDRIAL"/>
    <property type="match status" value="1"/>
</dbReference>
<dbReference type="CDD" id="cd08646">
    <property type="entry name" value="FMT_core_Met-tRNA-FMT_N"/>
    <property type="match status" value="1"/>
</dbReference>
<dbReference type="Pfam" id="PF00551">
    <property type="entry name" value="Formyl_trans_N"/>
    <property type="match status" value="1"/>
</dbReference>
<organism evidence="7">
    <name type="scientific">marine sediment metagenome</name>
    <dbReference type="NCBI Taxonomy" id="412755"/>
    <lineage>
        <taxon>unclassified sequences</taxon>
        <taxon>metagenomes</taxon>
        <taxon>ecological metagenomes</taxon>
    </lineage>
</organism>